<evidence type="ECO:0000313" key="1">
    <source>
        <dbReference type="EMBL" id="CAD8843946.1"/>
    </source>
</evidence>
<protein>
    <submittedName>
        <fullName evidence="1">Uncharacterized protein</fullName>
    </submittedName>
</protein>
<dbReference type="EMBL" id="HBFQ01025858">
    <property type="protein sequence ID" value="CAD8843946.1"/>
    <property type="molecule type" value="Transcribed_RNA"/>
</dbReference>
<proteinExistence type="predicted"/>
<reference evidence="1" key="1">
    <citation type="submission" date="2021-01" db="EMBL/GenBank/DDBJ databases">
        <authorList>
            <person name="Corre E."/>
            <person name="Pelletier E."/>
            <person name="Niang G."/>
            <person name="Scheremetjew M."/>
            <person name="Finn R."/>
            <person name="Kale V."/>
            <person name="Holt S."/>
            <person name="Cochrane G."/>
            <person name="Meng A."/>
            <person name="Brown T."/>
            <person name="Cohen L."/>
        </authorList>
    </citation>
    <scope>NUCLEOTIDE SEQUENCE</scope>
</reference>
<name>A0A7S1A718_NOCSC</name>
<dbReference type="AlphaFoldDB" id="A0A7S1A718"/>
<organism evidence="1">
    <name type="scientific">Noctiluca scintillans</name>
    <name type="common">Sea sparkle</name>
    <name type="synonym">Red tide dinoflagellate</name>
    <dbReference type="NCBI Taxonomy" id="2966"/>
    <lineage>
        <taxon>Eukaryota</taxon>
        <taxon>Sar</taxon>
        <taxon>Alveolata</taxon>
        <taxon>Dinophyceae</taxon>
        <taxon>Noctilucales</taxon>
        <taxon>Noctilucaceae</taxon>
        <taxon>Noctiluca</taxon>
    </lineage>
</organism>
<sequence>MSWPPTEEKVQEEVMKILSSKGKGDGKGKTMEPEVALSMYSAHLLVRAAGCDSTSEHVDKVTAEPFINDEVRGALDYLIQMLKGKPDASEKLKKRGMTTVLGFLKEQNAGDTVVLQGCDELLRLAEG</sequence>
<gene>
    <name evidence="1" type="ORF">NSCI0253_LOCUS18296</name>
</gene>
<accession>A0A7S1A718</accession>